<dbReference type="InterPro" id="IPR008927">
    <property type="entry name" value="6-PGluconate_DH-like_C_sf"/>
</dbReference>
<dbReference type="NCBIfam" id="TIGR03026">
    <property type="entry name" value="NDP-sugDHase"/>
    <property type="match status" value="1"/>
</dbReference>
<evidence type="ECO:0000256" key="2">
    <source>
        <dbReference type="ARBA" id="ARBA00006601"/>
    </source>
</evidence>
<evidence type="ECO:0000259" key="8">
    <source>
        <dbReference type="SMART" id="SM00984"/>
    </source>
</evidence>
<dbReference type="InterPro" id="IPR001732">
    <property type="entry name" value="UDP-Glc/GDP-Man_DH_N"/>
</dbReference>
<dbReference type="SUPFAM" id="SSF48179">
    <property type="entry name" value="6-phosphogluconate dehydrogenase C-terminal domain-like"/>
    <property type="match status" value="1"/>
</dbReference>
<dbReference type="GO" id="GO:0003979">
    <property type="term" value="F:UDP-glucose 6-dehydrogenase activity"/>
    <property type="evidence" value="ECO:0007669"/>
    <property type="project" value="UniProtKB-EC"/>
</dbReference>
<dbReference type="InterPro" id="IPR028357">
    <property type="entry name" value="UDPglc_DH_bac"/>
</dbReference>
<dbReference type="RefSeq" id="WP_204419633.1">
    <property type="nucleotide sequence ID" value="NZ_JAFBED010000015.1"/>
</dbReference>
<dbReference type="PANTHER" id="PTHR43750">
    <property type="entry name" value="UDP-GLUCOSE 6-DEHYDROGENASE TUAD"/>
    <property type="match status" value="1"/>
</dbReference>
<dbReference type="SUPFAM" id="SSF52413">
    <property type="entry name" value="UDP-glucose/GDP-mannose dehydrogenase C-terminal domain"/>
    <property type="match status" value="1"/>
</dbReference>
<comment type="similarity">
    <text evidence="2 7">Belongs to the UDP-glucose/GDP-mannose dehydrogenase family.</text>
</comment>
<dbReference type="Pfam" id="PF03721">
    <property type="entry name" value="UDPG_MGDP_dh_N"/>
    <property type="match status" value="1"/>
</dbReference>
<evidence type="ECO:0000313" key="10">
    <source>
        <dbReference type="Proteomes" id="UP000737402"/>
    </source>
</evidence>
<dbReference type="Pfam" id="PF00984">
    <property type="entry name" value="UDPG_MGDP_dh"/>
    <property type="match status" value="1"/>
</dbReference>
<dbReference type="PIRSF" id="PIRSF000124">
    <property type="entry name" value="UDPglc_GDPman_dh"/>
    <property type="match status" value="1"/>
</dbReference>
<reference evidence="9 10" key="1">
    <citation type="submission" date="2021-01" db="EMBL/GenBank/DDBJ databases">
        <title>Genomic Encyclopedia of Type Strains, Phase IV (KMG-IV): sequencing the most valuable type-strain genomes for metagenomic binning, comparative biology and taxonomic classification.</title>
        <authorList>
            <person name="Goeker M."/>
        </authorList>
    </citation>
    <scope>NUCLEOTIDE SEQUENCE [LARGE SCALE GENOMIC DNA]</scope>
    <source>
        <strain evidence="9 10">DSM 25879</strain>
    </source>
</reference>
<evidence type="ECO:0000256" key="6">
    <source>
        <dbReference type="ARBA" id="ARBA00047473"/>
    </source>
</evidence>
<organism evidence="9 10">
    <name type="scientific">Sutcliffiella tianshenii</name>
    <dbReference type="NCBI Taxonomy" id="1463404"/>
    <lineage>
        <taxon>Bacteria</taxon>
        <taxon>Bacillati</taxon>
        <taxon>Bacillota</taxon>
        <taxon>Bacilli</taxon>
        <taxon>Bacillales</taxon>
        <taxon>Bacillaceae</taxon>
        <taxon>Sutcliffiella</taxon>
    </lineage>
</organism>
<name>A0ABS2P701_9BACI</name>
<dbReference type="InterPro" id="IPR036291">
    <property type="entry name" value="NAD(P)-bd_dom_sf"/>
</dbReference>
<keyword evidence="10" id="KW-1185">Reference proteome</keyword>
<dbReference type="Proteomes" id="UP000737402">
    <property type="component" value="Unassembled WGS sequence"/>
</dbReference>
<dbReference type="PANTHER" id="PTHR43750:SF3">
    <property type="entry name" value="UDP-GLUCOSE 6-DEHYDROGENASE TUAD"/>
    <property type="match status" value="1"/>
</dbReference>
<evidence type="ECO:0000256" key="3">
    <source>
        <dbReference type="ARBA" id="ARBA00012954"/>
    </source>
</evidence>
<keyword evidence="5 7" id="KW-0520">NAD</keyword>
<dbReference type="InterPro" id="IPR017476">
    <property type="entry name" value="UDP-Glc/GDP-Man"/>
</dbReference>
<dbReference type="PIRSF" id="PIRSF500134">
    <property type="entry name" value="UDPglc_DH_bac"/>
    <property type="match status" value="1"/>
</dbReference>
<evidence type="ECO:0000256" key="5">
    <source>
        <dbReference type="ARBA" id="ARBA00023027"/>
    </source>
</evidence>
<gene>
    <name evidence="9" type="ORF">JOC95_004101</name>
</gene>
<evidence type="ECO:0000256" key="7">
    <source>
        <dbReference type="PIRNR" id="PIRNR000124"/>
    </source>
</evidence>
<dbReference type="InterPro" id="IPR036220">
    <property type="entry name" value="UDP-Glc/GDP-Man_DH_C_sf"/>
</dbReference>
<keyword evidence="4 7" id="KW-0560">Oxidoreductase</keyword>
<dbReference type="EMBL" id="JAFBED010000015">
    <property type="protein sequence ID" value="MBM7622190.1"/>
    <property type="molecule type" value="Genomic_DNA"/>
</dbReference>
<proteinExistence type="inferred from homology"/>
<evidence type="ECO:0000256" key="1">
    <source>
        <dbReference type="ARBA" id="ARBA00004701"/>
    </source>
</evidence>
<dbReference type="Pfam" id="PF03720">
    <property type="entry name" value="UDPG_MGDP_dh_C"/>
    <property type="match status" value="1"/>
</dbReference>
<accession>A0ABS2P701</accession>
<dbReference type="SUPFAM" id="SSF51735">
    <property type="entry name" value="NAD(P)-binding Rossmann-fold domains"/>
    <property type="match status" value="1"/>
</dbReference>
<dbReference type="Gene3D" id="1.20.5.100">
    <property type="entry name" value="Cytochrome c1, transmembrane anchor, C-terminal"/>
    <property type="match status" value="1"/>
</dbReference>
<comment type="catalytic activity">
    <reaction evidence="6 7">
        <text>UDP-alpha-D-glucose + 2 NAD(+) + H2O = UDP-alpha-D-glucuronate + 2 NADH + 3 H(+)</text>
        <dbReference type="Rhea" id="RHEA:23596"/>
        <dbReference type="ChEBI" id="CHEBI:15377"/>
        <dbReference type="ChEBI" id="CHEBI:15378"/>
        <dbReference type="ChEBI" id="CHEBI:57540"/>
        <dbReference type="ChEBI" id="CHEBI:57945"/>
        <dbReference type="ChEBI" id="CHEBI:58052"/>
        <dbReference type="ChEBI" id="CHEBI:58885"/>
        <dbReference type="EC" id="1.1.1.22"/>
    </reaction>
</comment>
<protein>
    <recommendedName>
        <fullName evidence="3 7">UDP-glucose 6-dehydrogenase</fullName>
        <ecNumber evidence="3 7">1.1.1.22</ecNumber>
    </recommendedName>
</protein>
<dbReference type="EC" id="1.1.1.22" evidence="3 7"/>
<dbReference type="SMART" id="SM00984">
    <property type="entry name" value="UDPG_MGDP_dh_C"/>
    <property type="match status" value="1"/>
</dbReference>
<evidence type="ECO:0000313" key="9">
    <source>
        <dbReference type="EMBL" id="MBM7622190.1"/>
    </source>
</evidence>
<sequence>MITVVGLGFVGLTTALGFCEKGFNVYGYDIDKEKIKKFESGIVPFYEPYLEDKLNKYKNNNFKLSHDLKEAVNNSKIIFLCVGTPSNNEGSVDLSFLFSAIKNTVNSIDKKDYKILVIKSTVPPSTTSYFLKPYIEKLGFKVGEDIGLANNPEFLRESYAWEDFLYPDRIVIGYEDSKSVKIVEDIYKPFNSQIFKVSLNSAEYIKYLSNTLLATLISFANEQSMIGKSIGDIDIKKSFQILHLDKRWNGNPANMTSYVFPGCGFGGYCLPKDTNALINHSLKNFYKPEILQSVLKVNRQIKEHIIKEIMSKVNTNEYIGILGLSFKPNSDDVRDTPANEIIKLLIENGYNKIIAYDPLAIDTFKKTYNFHIDYGDTLKDVLDKVSHIVILTAWDDFIECRESIAKKNVFDYRYIFD</sequence>
<dbReference type="InterPro" id="IPR014026">
    <property type="entry name" value="UDP-Glc/GDP-Man_DH_dimer"/>
</dbReference>
<comment type="pathway">
    <text evidence="1">Nucleotide-sugar biosynthesis; UDP-alpha-D-glucuronate biosynthesis; UDP-alpha-D-glucuronate from UDP-alpha-D-glucose: step 1/1.</text>
</comment>
<dbReference type="Gene3D" id="3.40.50.720">
    <property type="entry name" value="NAD(P)-binding Rossmann-like Domain"/>
    <property type="match status" value="2"/>
</dbReference>
<dbReference type="InterPro" id="IPR014027">
    <property type="entry name" value="UDP-Glc/GDP-Man_DH_C"/>
</dbReference>
<comment type="caution">
    <text evidence="9">The sequence shown here is derived from an EMBL/GenBank/DDBJ whole genome shotgun (WGS) entry which is preliminary data.</text>
</comment>
<feature type="domain" description="UDP-glucose/GDP-mannose dehydrogenase C-terminal" evidence="8">
    <location>
        <begin position="320"/>
        <end position="412"/>
    </location>
</feature>
<evidence type="ECO:0000256" key="4">
    <source>
        <dbReference type="ARBA" id="ARBA00023002"/>
    </source>
</evidence>